<accession>F9XEX5</accession>
<dbReference type="OrthoDB" id="10279767at2759"/>
<dbReference type="Proteomes" id="UP000008062">
    <property type="component" value="Chromosome 7"/>
</dbReference>
<reference evidence="1 2" key="1">
    <citation type="journal article" date="2011" name="PLoS Genet.">
        <title>Finished genome of the fungal wheat pathogen Mycosphaerella graminicola reveals dispensome structure, chromosome plasticity, and stealth pathogenesis.</title>
        <authorList>
            <person name="Goodwin S.B."/>
            <person name="Ben M'barek S."/>
            <person name="Dhillon B."/>
            <person name="Wittenberg A.H.J."/>
            <person name="Crane C.F."/>
            <person name="Hane J.K."/>
            <person name="Foster A.J."/>
            <person name="Van der Lee T.A.J."/>
            <person name="Grimwood J."/>
            <person name="Aerts A."/>
            <person name="Antoniw J."/>
            <person name="Bailey A."/>
            <person name="Bluhm B."/>
            <person name="Bowler J."/>
            <person name="Bristow J."/>
            <person name="van der Burgt A."/>
            <person name="Canto-Canche B."/>
            <person name="Churchill A.C.L."/>
            <person name="Conde-Ferraez L."/>
            <person name="Cools H.J."/>
            <person name="Coutinho P.M."/>
            <person name="Csukai M."/>
            <person name="Dehal P."/>
            <person name="De Wit P."/>
            <person name="Donzelli B."/>
            <person name="van de Geest H.C."/>
            <person name="van Ham R.C.H.J."/>
            <person name="Hammond-Kosack K.E."/>
            <person name="Henrissat B."/>
            <person name="Kilian A."/>
            <person name="Kobayashi A.K."/>
            <person name="Koopmann E."/>
            <person name="Kourmpetis Y."/>
            <person name="Kuzniar A."/>
            <person name="Lindquist E."/>
            <person name="Lombard V."/>
            <person name="Maliepaard C."/>
            <person name="Martins N."/>
            <person name="Mehrabi R."/>
            <person name="Nap J.P.H."/>
            <person name="Ponomarenko A."/>
            <person name="Rudd J.J."/>
            <person name="Salamov A."/>
            <person name="Schmutz J."/>
            <person name="Schouten H.J."/>
            <person name="Shapiro H."/>
            <person name="Stergiopoulos I."/>
            <person name="Torriani S.F.F."/>
            <person name="Tu H."/>
            <person name="de Vries R.P."/>
            <person name="Waalwijk C."/>
            <person name="Ware S.B."/>
            <person name="Wiebenga A."/>
            <person name="Zwiers L.-H."/>
            <person name="Oliver R.P."/>
            <person name="Grigoriev I.V."/>
            <person name="Kema G.H.J."/>
        </authorList>
    </citation>
    <scope>NUCLEOTIDE SEQUENCE [LARGE SCALE GENOMIC DNA]</scope>
    <source>
        <strain evidence="2">CBS 115943 / IPO323</strain>
    </source>
</reference>
<dbReference type="KEGG" id="ztr:MYCGRDRAFT_94757"/>
<name>F9XEX5_ZYMTI</name>
<gene>
    <name evidence="1" type="ORF">MYCGRDRAFT_94757</name>
</gene>
<dbReference type="HOGENOM" id="CLU_1403461_0_0_1"/>
<evidence type="ECO:0000313" key="1">
    <source>
        <dbReference type="EMBL" id="EGP85853.1"/>
    </source>
</evidence>
<sequence length="212" mass="24110">MASNAEDMRLIWRSLPHDITTMIILENVLTPLKIHGYTSFGRERTQEVSSKDWQIVRNALAISRSTRKAGIHALNTSGAIEHVYPNDPRYVTYTLGGRPFHQPSDQLLRHFRWVFTAFSSHDFFVRMPVPGTLRRVERMEFKGGKAPLESLSDEGLEQCMSVWCQVAVTRAWMFEAVGGWNLCAASGQAEDIRKLVVWVKKGGESMGQKTVW</sequence>
<organism evidence="1 2">
    <name type="scientific">Zymoseptoria tritici (strain CBS 115943 / IPO323)</name>
    <name type="common">Speckled leaf blotch fungus</name>
    <name type="synonym">Septoria tritici</name>
    <dbReference type="NCBI Taxonomy" id="336722"/>
    <lineage>
        <taxon>Eukaryota</taxon>
        <taxon>Fungi</taxon>
        <taxon>Dikarya</taxon>
        <taxon>Ascomycota</taxon>
        <taxon>Pezizomycotina</taxon>
        <taxon>Dothideomycetes</taxon>
        <taxon>Dothideomycetidae</taxon>
        <taxon>Mycosphaerellales</taxon>
        <taxon>Mycosphaerellaceae</taxon>
        <taxon>Zymoseptoria</taxon>
    </lineage>
</organism>
<keyword evidence="2" id="KW-1185">Reference proteome</keyword>
<evidence type="ECO:0000313" key="2">
    <source>
        <dbReference type="Proteomes" id="UP000008062"/>
    </source>
</evidence>
<dbReference type="VEuPathDB" id="FungiDB:ZTRI_7.721"/>
<dbReference type="AlphaFoldDB" id="F9XEX5"/>
<dbReference type="EMBL" id="CM001202">
    <property type="protein sequence ID" value="EGP85853.1"/>
    <property type="molecule type" value="Genomic_DNA"/>
</dbReference>
<dbReference type="InParanoid" id="F9XEX5"/>
<dbReference type="GeneID" id="13397615"/>
<dbReference type="RefSeq" id="XP_003850877.1">
    <property type="nucleotide sequence ID" value="XM_003850829.1"/>
</dbReference>
<protein>
    <submittedName>
        <fullName evidence="1">Uncharacterized protein</fullName>
    </submittedName>
</protein>
<proteinExistence type="predicted"/>